<dbReference type="InterPro" id="IPR036412">
    <property type="entry name" value="HAD-like_sf"/>
</dbReference>
<dbReference type="Gene3D" id="1.10.150.240">
    <property type="entry name" value="Putative phosphatase, domain 2"/>
    <property type="match status" value="1"/>
</dbReference>
<dbReference type="InterPro" id="IPR023214">
    <property type="entry name" value="HAD_sf"/>
</dbReference>
<dbReference type="Pfam" id="PF00702">
    <property type="entry name" value="Hydrolase"/>
    <property type="match status" value="1"/>
</dbReference>
<keyword evidence="4" id="KW-1185">Reference proteome</keyword>
<dbReference type="InterPro" id="IPR051540">
    <property type="entry name" value="S-2-haloacid_dehalogenase"/>
</dbReference>
<protein>
    <submittedName>
        <fullName evidence="3">Haloacid dehalogenase, type II</fullName>
    </submittedName>
</protein>
<dbReference type="EMBL" id="MVHG01000005">
    <property type="protein sequence ID" value="ORA19839.1"/>
    <property type="molecule type" value="Genomic_DNA"/>
</dbReference>
<gene>
    <name evidence="3" type="ORF">BST14_03635</name>
</gene>
<dbReference type="InterPro" id="IPR006439">
    <property type="entry name" value="HAD-SF_hydro_IA"/>
</dbReference>
<dbReference type="InterPro" id="IPR023198">
    <property type="entry name" value="PGP-like_dom2"/>
</dbReference>
<evidence type="ECO:0000256" key="1">
    <source>
        <dbReference type="ARBA" id="ARBA00008106"/>
    </source>
</evidence>
<keyword evidence="2" id="KW-0378">Hydrolase</keyword>
<dbReference type="AlphaFoldDB" id="A0A1W9ZPX1"/>
<accession>A0A1W9ZPX1</accession>
<dbReference type="PANTHER" id="PTHR43316">
    <property type="entry name" value="HYDROLASE, HALOACID DELAHOGENASE-RELATED"/>
    <property type="match status" value="1"/>
</dbReference>
<name>A0A1W9ZPX1_MYCAI</name>
<dbReference type="PANTHER" id="PTHR43316:SF3">
    <property type="entry name" value="HALOACID DEHALOGENASE, TYPE II (AFU_ORTHOLOGUE AFUA_2G07750)-RELATED"/>
    <property type="match status" value="1"/>
</dbReference>
<dbReference type="Gene3D" id="3.40.50.1000">
    <property type="entry name" value="HAD superfamily/HAD-like"/>
    <property type="match status" value="1"/>
</dbReference>
<dbReference type="RefSeq" id="WP_083063224.1">
    <property type="nucleotide sequence ID" value="NZ_MVHG01000005.1"/>
</dbReference>
<reference evidence="3 4" key="1">
    <citation type="submission" date="2016-12" db="EMBL/GenBank/DDBJ databases">
        <title>The new phylogeny of genus Mycobacterium.</title>
        <authorList>
            <person name="Tortoli E."/>
            <person name="Trovato A."/>
            <person name="Cirillo D.M."/>
        </authorList>
    </citation>
    <scope>NUCLEOTIDE SEQUENCE [LARGE SCALE GENOMIC DNA]</scope>
    <source>
        <strain evidence="3 4">DSM 45069</strain>
    </source>
</reference>
<comment type="caution">
    <text evidence="3">The sequence shown here is derived from an EMBL/GenBank/DDBJ whole genome shotgun (WGS) entry which is preliminary data.</text>
</comment>
<evidence type="ECO:0000313" key="4">
    <source>
        <dbReference type="Proteomes" id="UP000192707"/>
    </source>
</evidence>
<dbReference type="InterPro" id="IPR006328">
    <property type="entry name" value="2-HAD"/>
</dbReference>
<dbReference type="Proteomes" id="UP000192707">
    <property type="component" value="Unassembled WGS sequence"/>
</dbReference>
<dbReference type="NCBIfam" id="TIGR01428">
    <property type="entry name" value="HAD_type_II"/>
    <property type="match status" value="1"/>
</dbReference>
<proteinExistence type="inferred from homology"/>
<sequence>MTEYRSPSTSRAVRAVLFDTFGTVVDWRSGIAASVGRFAQRHHIGLDPDAFAIEWRSRYLPSMSEIRSGRRDFVSLDVLHRENLLASLEKFGAAAEALPGGEVEALARSWRWLPPWPDSVDSIAAMKRHVIVGPLSNGNTGLLVDMAKYAGLPWDVVLGSDIEKAYKPDPRAYHAPARFLGLEPAEVMLIAAHPSDLEAAQNSGLATGYVARPDEYGPGRQPQVESTGAWDVSGTSLRELAGLLFGAAGPR</sequence>
<dbReference type="GO" id="GO:0019120">
    <property type="term" value="F:hydrolase activity, acting on acid halide bonds, in C-halide compounds"/>
    <property type="evidence" value="ECO:0007669"/>
    <property type="project" value="InterPro"/>
</dbReference>
<dbReference type="SUPFAM" id="SSF56784">
    <property type="entry name" value="HAD-like"/>
    <property type="match status" value="1"/>
</dbReference>
<organism evidence="3 4">
    <name type="scientific">Mycobacterium arosiense ATCC BAA-1401 = DSM 45069</name>
    <dbReference type="NCBI Taxonomy" id="1265311"/>
    <lineage>
        <taxon>Bacteria</taxon>
        <taxon>Bacillati</taxon>
        <taxon>Actinomycetota</taxon>
        <taxon>Actinomycetes</taxon>
        <taxon>Mycobacteriales</taxon>
        <taxon>Mycobacteriaceae</taxon>
        <taxon>Mycobacterium</taxon>
        <taxon>Mycobacterium avium complex (MAC)</taxon>
    </lineage>
</organism>
<evidence type="ECO:0000256" key="2">
    <source>
        <dbReference type="ARBA" id="ARBA00022801"/>
    </source>
</evidence>
<dbReference type="PRINTS" id="PR00413">
    <property type="entry name" value="HADHALOGNASE"/>
</dbReference>
<comment type="similarity">
    <text evidence="1">Belongs to the HAD-like hydrolase superfamily. S-2-haloalkanoic acid dehalogenase family.</text>
</comment>
<evidence type="ECO:0000313" key="3">
    <source>
        <dbReference type="EMBL" id="ORA19839.1"/>
    </source>
</evidence>
<dbReference type="OrthoDB" id="3774052at2"/>
<dbReference type="NCBIfam" id="TIGR01493">
    <property type="entry name" value="HAD-SF-IA-v2"/>
    <property type="match status" value="1"/>
</dbReference>